<keyword evidence="9" id="KW-1185">Reference proteome</keyword>
<dbReference type="InterPro" id="IPR042217">
    <property type="entry name" value="T4SS_VirB10/TrbI"/>
</dbReference>
<feature type="compositionally biased region" description="Polar residues" evidence="6">
    <location>
        <begin position="84"/>
        <end position="107"/>
    </location>
</feature>
<dbReference type="AlphaFoldDB" id="A0AAE4VJ41"/>
<evidence type="ECO:0000313" key="9">
    <source>
        <dbReference type="Proteomes" id="UP001289135"/>
    </source>
</evidence>
<reference evidence="8" key="1">
    <citation type="submission" date="2023-02" db="EMBL/GenBank/DDBJ databases">
        <title>Host association and intracellularity evolved multiple times independently in the Rickettsiales.</title>
        <authorList>
            <person name="Castelli M."/>
            <person name="Nardi T."/>
            <person name="Gammuto L."/>
            <person name="Bellinzona G."/>
            <person name="Sabaneyeva E."/>
            <person name="Potekhin A."/>
            <person name="Serra V."/>
            <person name="Petroni G."/>
            <person name="Sassera D."/>
        </authorList>
    </citation>
    <scope>NUCLEOTIDE SEQUENCE</scope>
    <source>
        <strain evidence="8">USBL-36I1</strain>
    </source>
</reference>
<dbReference type="EMBL" id="JARGYU010000001">
    <property type="protein sequence ID" value="MDZ5760960.1"/>
    <property type="molecule type" value="Genomic_DNA"/>
</dbReference>
<feature type="compositionally biased region" description="Polar residues" evidence="6">
    <location>
        <begin position="159"/>
        <end position="175"/>
    </location>
</feature>
<dbReference type="GO" id="GO:0016020">
    <property type="term" value="C:membrane"/>
    <property type="evidence" value="ECO:0007669"/>
    <property type="project" value="UniProtKB-SubCell"/>
</dbReference>
<evidence type="ECO:0000256" key="5">
    <source>
        <dbReference type="ARBA" id="ARBA00023136"/>
    </source>
</evidence>
<accession>A0AAE4VJ41</accession>
<gene>
    <name evidence="8" type="ORF">Lyticum_00116</name>
</gene>
<evidence type="ECO:0000256" key="1">
    <source>
        <dbReference type="ARBA" id="ARBA00004167"/>
    </source>
</evidence>
<feature type="region of interest" description="Disordered" evidence="6">
    <location>
        <begin position="123"/>
        <end position="175"/>
    </location>
</feature>
<name>A0AAE4VJ41_9RICK</name>
<evidence type="ECO:0000256" key="2">
    <source>
        <dbReference type="ARBA" id="ARBA00010265"/>
    </source>
</evidence>
<keyword evidence="3 7" id="KW-0812">Transmembrane</keyword>
<evidence type="ECO:0000256" key="7">
    <source>
        <dbReference type="SAM" id="Phobius"/>
    </source>
</evidence>
<proteinExistence type="inferred from homology"/>
<sequence>MKEQQNYEDNTIDDQNNNNVFEENDHDNVQENLNDSDKPKYNFQNKNKIIIIVILIAIMLLMLYFFMSSDDDNDKKKLSDYNTDKSSSLKQNYTTDDSSLNNTQYSPIQNKNFTINDVQKTVSQPEIPLPPPPAPTDPGNPVTLEIPKPQPKLEKKSSSKNTTIPALNNDFNSSQEIKPINNIPLITESKEEKQKKLATMSSSIMVFGGATGGDIENGSVTDGKNKDAKNTQANTSVDASKKFLGFDGGNIDNNFDVLNESSGAITVTQVKNLQRTIVQGKIIDAVLETAITTQMGQSGIVRATISRDVYADQGKNILIPKGSRVIGNYQGGVKDGQTRVSIVWDRIVTPKGIDIKIASEASDRLGRTGVPGFVDDKFGSKLISALLISYIIPLGALEITGGGNDTITTSNDGTKTSNTTTARAQILSDATDEFSTSAEDIVKQRFPDTTVISVDQGAMIKILANKDIVFPNAAIDHSNVNYNN</sequence>
<keyword evidence="5 7" id="KW-0472">Membrane</keyword>
<feature type="compositionally biased region" description="Polar residues" evidence="6">
    <location>
        <begin position="7"/>
        <end position="21"/>
    </location>
</feature>
<dbReference type="Proteomes" id="UP001289135">
    <property type="component" value="Unassembled WGS sequence"/>
</dbReference>
<dbReference type="InterPro" id="IPR005498">
    <property type="entry name" value="T4SS_VirB10/TraB/TrbI"/>
</dbReference>
<comment type="similarity">
    <text evidence="2">Belongs to the TrbI/VirB10 family.</text>
</comment>
<feature type="region of interest" description="Disordered" evidence="6">
    <location>
        <begin position="1"/>
        <end position="22"/>
    </location>
</feature>
<evidence type="ECO:0000256" key="4">
    <source>
        <dbReference type="ARBA" id="ARBA00022989"/>
    </source>
</evidence>
<dbReference type="Gene3D" id="2.40.128.260">
    <property type="entry name" value="Type IV secretion system, VirB10/TraB/TrbI"/>
    <property type="match status" value="1"/>
</dbReference>
<evidence type="ECO:0000256" key="6">
    <source>
        <dbReference type="SAM" id="MobiDB-lite"/>
    </source>
</evidence>
<protein>
    <submittedName>
        <fullName evidence="8">Type IV secretion system protein virB10</fullName>
    </submittedName>
</protein>
<dbReference type="Pfam" id="PF03743">
    <property type="entry name" value="TrbI"/>
    <property type="match status" value="1"/>
</dbReference>
<comment type="caution">
    <text evidence="8">The sequence shown here is derived from an EMBL/GenBank/DDBJ whole genome shotgun (WGS) entry which is preliminary data.</text>
</comment>
<feature type="transmembrane region" description="Helical" evidence="7">
    <location>
        <begin position="49"/>
        <end position="67"/>
    </location>
</feature>
<keyword evidence="4 7" id="KW-1133">Transmembrane helix</keyword>
<feature type="region of interest" description="Disordered" evidence="6">
    <location>
        <begin position="80"/>
        <end position="107"/>
    </location>
</feature>
<evidence type="ECO:0000313" key="8">
    <source>
        <dbReference type="EMBL" id="MDZ5760960.1"/>
    </source>
</evidence>
<feature type="compositionally biased region" description="Pro residues" evidence="6">
    <location>
        <begin position="127"/>
        <end position="138"/>
    </location>
</feature>
<dbReference type="CDD" id="cd16429">
    <property type="entry name" value="VirB10"/>
    <property type="match status" value="1"/>
</dbReference>
<comment type="subcellular location">
    <subcellularLocation>
        <location evidence="1">Membrane</location>
        <topology evidence="1">Single-pass membrane protein</topology>
    </subcellularLocation>
</comment>
<dbReference type="RefSeq" id="WP_322498394.1">
    <property type="nucleotide sequence ID" value="NZ_JARGYU010000001.1"/>
</dbReference>
<organism evidence="8 9">
    <name type="scientific">Lyticum sinuosum</name>
    <dbReference type="NCBI Taxonomy" id="1332059"/>
    <lineage>
        <taxon>Bacteria</taxon>
        <taxon>Pseudomonadati</taxon>
        <taxon>Pseudomonadota</taxon>
        <taxon>Alphaproteobacteria</taxon>
        <taxon>Rickettsiales</taxon>
        <taxon>Lyticum</taxon>
    </lineage>
</organism>
<evidence type="ECO:0000256" key="3">
    <source>
        <dbReference type="ARBA" id="ARBA00022692"/>
    </source>
</evidence>